<organism evidence="1 2">
    <name type="scientific">Chlamydomonas eustigma</name>
    <dbReference type="NCBI Taxonomy" id="1157962"/>
    <lineage>
        <taxon>Eukaryota</taxon>
        <taxon>Viridiplantae</taxon>
        <taxon>Chlorophyta</taxon>
        <taxon>core chlorophytes</taxon>
        <taxon>Chlorophyceae</taxon>
        <taxon>CS clade</taxon>
        <taxon>Chlamydomonadales</taxon>
        <taxon>Chlamydomonadaceae</taxon>
        <taxon>Chlamydomonas</taxon>
    </lineage>
</organism>
<dbReference type="OrthoDB" id="549703at2759"/>
<dbReference type="AlphaFoldDB" id="A0A250XP83"/>
<dbReference type="InterPro" id="IPR016024">
    <property type="entry name" value="ARM-type_fold"/>
</dbReference>
<protein>
    <recommendedName>
        <fullName evidence="3">Armadillo repeat-containing domain-containing protein</fullName>
    </recommendedName>
</protein>
<dbReference type="EMBL" id="BEGY01000130">
    <property type="protein sequence ID" value="GAX84610.1"/>
    <property type="molecule type" value="Genomic_DNA"/>
</dbReference>
<evidence type="ECO:0000313" key="2">
    <source>
        <dbReference type="Proteomes" id="UP000232323"/>
    </source>
</evidence>
<dbReference type="Proteomes" id="UP000232323">
    <property type="component" value="Unassembled WGS sequence"/>
</dbReference>
<accession>A0A250XP83</accession>
<evidence type="ECO:0008006" key="3">
    <source>
        <dbReference type="Google" id="ProtNLM"/>
    </source>
</evidence>
<dbReference type="SUPFAM" id="SSF48371">
    <property type="entry name" value="ARM repeat"/>
    <property type="match status" value="1"/>
</dbReference>
<dbReference type="Gene3D" id="1.25.10.10">
    <property type="entry name" value="Leucine-rich Repeat Variant"/>
    <property type="match status" value="1"/>
</dbReference>
<keyword evidence="2" id="KW-1185">Reference proteome</keyword>
<proteinExistence type="predicted"/>
<gene>
    <name evidence="1" type="ORF">CEUSTIGMA_g12031.t1</name>
</gene>
<name>A0A250XP83_9CHLO</name>
<sequence>MSISYKIKNNLLGYVAKASKADGKGAVAKGAEPHAVAIKQEIERLRALLGEAYGWDKITTISYLRFIVQELRPVPRPGSAYAALSLMLKAANTPAGAEQLISGGVLSACSQIYYLSGMEPVWRRACLDILADITETRRYRKGFSSEEEEDEEEEEKETVEVKSPLDLVDIPADSSIVVLEDMRDPCPEGALFITGIMMKLLSKYIQPGLHLSALQAMRDVAHSPLAAQAIVTEGALQAAVNLIGRNLTKDGLYPPDWAAQVHRESVLLVAMLALRTEVKDEIVQAGAIEALCTCMTNHLKYDKDMGSVRMTAAAALVPILGSDDGLIYRAVKAGALNALLPMLNSPSVKEQEVSGKILEVLTKDPDLINKLDLARTAEQAFRARQAALEERGQV</sequence>
<comment type="caution">
    <text evidence="1">The sequence shown here is derived from an EMBL/GenBank/DDBJ whole genome shotgun (WGS) entry which is preliminary data.</text>
</comment>
<dbReference type="InterPro" id="IPR011989">
    <property type="entry name" value="ARM-like"/>
</dbReference>
<reference evidence="1 2" key="1">
    <citation type="submission" date="2017-08" db="EMBL/GenBank/DDBJ databases">
        <title>Acidophilic green algal genome provides insights into adaptation to an acidic environment.</title>
        <authorList>
            <person name="Hirooka S."/>
            <person name="Hirose Y."/>
            <person name="Kanesaki Y."/>
            <person name="Higuchi S."/>
            <person name="Fujiwara T."/>
            <person name="Onuma R."/>
            <person name="Era A."/>
            <person name="Ohbayashi R."/>
            <person name="Uzuka A."/>
            <person name="Nozaki H."/>
            <person name="Yoshikawa H."/>
            <person name="Miyagishima S.Y."/>
        </authorList>
    </citation>
    <scope>NUCLEOTIDE SEQUENCE [LARGE SCALE GENOMIC DNA]</scope>
    <source>
        <strain evidence="1 2">NIES-2499</strain>
    </source>
</reference>
<evidence type="ECO:0000313" key="1">
    <source>
        <dbReference type="EMBL" id="GAX84610.1"/>
    </source>
</evidence>